<organism evidence="6 7">
    <name type="scientific">Botrimarina hoheduenensis</name>
    <dbReference type="NCBI Taxonomy" id="2528000"/>
    <lineage>
        <taxon>Bacteria</taxon>
        <taxon>Pseudomonadati</taxon>
        <taxon>Planctomycetota</taxon>
        <taxon>Planctomycetia</taxon>
        <taxon>Pirellulales</taxon>
        <taxon>Lacipirellulaceae</taxon>
        <taxon>Botrimarina</taxon>
    </lineage>
</organism>
<dbReference type="PANTHER" id="PTHR19375">
    <property type="entry name" value="HEAT SHOCK PROTEIN 70KDA"/>
    <property type="match status" value="1"/>
</dbReference>
<dbReference type="Pfam" id="PF00012">
    <property type="entry name" value="HSP70"/>
    <property type="match status" value="2"/>
</dbReference>
<accession>A0A5C5VS57</accession>
<dbReference type="InterPro" id="IPR029047">
    <property type="entry name" value="HSP70_peptide-bd_sf"/>
</dbReference>
<dbReference type="SUPFAM" id="SSF53067">
    <property type="entry name" value="Actin-like ATPase domain"/>
    <property type="match status" value="2"/>
</dbReference>
<dbReference type="PROSITE" id="PS00297">
    <property type="entry name" value="HSP70_1"/>
    <property type="match status" value="1"/>
</dbReference>
<dbReference type="PRINTS" id="PR00301">
    <property type="entry name" value="HEATSHOCK70"/>
</dbReference>
<sequence length="574" mass="62337">MRPILGIDLGTTNSLCAVFRNGKPELVPNVHGDAMTPSVVGVLPSGAILVGAAAKELAVTQPDRVVSCFKRWMGSSHQVELGGLSFSAVELSSMVLKSLHQDALNLLQGEADEAVVTVPAYFNDHQRSATKVAAEMAGLRVRRILNEPTAAALAYGFHEPDAERRLLVIDLGGGTFDVTLMEVFEGTLEILSTAGESQLGGEDFTSRLLSEVLKTQNLQLETAELKTPLYVSRLRVECERAKRTLGTDLEASIRLPDEAGTFPDGGKRVRVSEKAFAKACTPLIERIVKPIERVLRDKELRTGDIDEVILVGGATRMPLLKKLVYEVFSREALMKHDPDQVVALGAAIQAALITDDRAVEDMVMTDVCPFTLGVDTAKHFGSQLQAGYYSPIIHRNTTIPVSREEAYATTHANQTVMHVDIYQGESRRVEKNVKLGELTVTGIPLGPAGQTVYIRFTYDLNGILEVEAYAAGAEDRKVSTIIAQQTAGLGAAEIAAAKERMKALKYYPREDQELQRLLRGAEAFVGEVSPFQREGLEAAIDAFEAALADSNRAAVESARETLLHVLTSLGYPEL</sequence>
<gene>
    <name evidence="6" type="primary">hscC</name>
    <name evidence="6" type="ORF">Pla111_31490</name>
</gene>
<proteinExistence type="inferred from homology"/>
<keyword evidence="3 5" id="KW-0067">ATP-binding</keyword>
<name>A0A5C5VS57_9BACT</name>
<dbReference type="PROSITE" id="PS01036">
    <property type="entry name" value="HSP70_3"/>
    <property type="match status" value="1"/>
</dbReference>
<evidence type="ECO:0000256" key="3">
    <source>
        <dbReference type="ARBA" id="ARBA00022840"/>
    </source>
</evidence>
<evidence type="ECO:0000313" key="6">
    <source>
        <dbReference type="EMBL" id="TWT41434.1"/>
    </source>
</evidence>
<dbReference type="Gene3D" id="3.90.640.10">
    <property type="entry name" value="Actin, Chain A, domain 4"/>
    <property type="match status" value="1"/>
</dbReference>
<dbReference type="Gene3D" id="2.60.34.10">
    <property type="entry name" value="Substrate Binding Domain Of DNAk, Chain A, domain 1"/>
    <property type="match status" value="1"/>
</dbReference>
<dbReference type="Proteomes" id="UP000318995">
    <property type="component" value="Unassembled WGS sequence"/>
</dbReference>
<dbReference type="GO" id="GO:0140662">
    <property type="term" value="F:ATP-dependent protein folding chaperone"/>
    <property type="evidence" value="ECO:0007669"/>
    <property type="project" value="InterPro"/>
</dbReference>
<dbReference type="RefSeq" id="WP_146575338.1">
    <property type="nucleotide sequence ID" value="NZ_SJPH01000009.1"/>
</dbReference>
<evidence type="ECO:0000313" key="7">
    <source>
        <dbReference type="Proteomes" id="UP000318995"/>
    </source>
</evidence>
<dbReference type="InterPro" id="IPR043129">
    <property type="entry name" value="ATPase_NBD"/>
</dbReference>
<dbReference type="InterPro" id="IPR018181">
    <property type="entry name" value="Heat_shock_70_CS"/>
</dbReference>
<reference evidence="6 7" key="1">
    <citation type="submission" date="2019-02" db="EMBL/GenBank/DDBJ databases">
        <title>Deep-cultivation of Planctomycetes and their phenomic and genomic characterization uncovers novel biology.</title>
        <authorList>
            <person name="Wiegand S."/>
            <person name="Jogler M."/>
            <person name="Boedeker C."/>
            <person name="Pinto D."/>
            <person name="Vollmers J."/>
            <person name="Rivas-Marin E."/>
            <person name="Kohn T."/>
            <person name="Peeters S.H."/>
            <person name="Heuer A."/>
            <person name="Rast P."/>
            <person name="Oberbeckmann S."/>
            <person name="Bunk B."/>
            <person name="Jeske O."/>
            <person name="Meyerdierks A."/>
            <person name="Storesund J.E."/>
            <person name="Kallscheuer N."/>
            <person name="Luecker S."/>
            <person name="Lage O.M."/>
            <person name="Pohl T."/>
            <person name="Merkel B.J."/>
            <person name="Hornburger P."/>
            <person name="Mueller R.-W."/>
            <person name="Bruemmer F."/>
            <person name="Labrenz M."/>
            <person name="Spormann A.M."/>
            <person name="Op Den Camp H."/>
            <person name="Overmann J."/>
            <person name="Amann R."/>
            <person name="Jetten M.S.M."/>
            <person name="Mascher T."/>
            <person name="Medema M.H."/>
            <person name="Devos D.P."/>
            <person name="Kaster A.-K."/>
            <person name="Ovreas L."/>
            <person name="Rohde M."/>
            <person name="Galperin M.Y."/>
            <person name="Jogler C."/>
        </authorList>
    </citation>
    <scope>NUCLEOTIDE SEQUENCE [LARGE SCALE GENOMIC DNA]</scope>
    <source>
        <strain evidence="6 7">Pla111</strain>
    </source>
</reference>
<keyword evidence="7" id="KW-1185">Reference proteome</keyword>
<dbReference type="GO" id="GO:0005524">
    <property type="term" value="F:ATP binding"/>
    <property type="evidence" value="ECO:0007669"/>
    <property type="project" value="UniProtKB-KW"/>
</dbReference>
<evidence type="ECO:0000256" key="5">
    <source>
        <dbReference type="RuleBase" id="RU003322"/>
    </source>
</evidence>
<dbReference type="AlphaFoldDB" id="A0A5C5VS57"/>
<dbReference type="EMBL" id="SJPH01000009">
    <property type="protein sequence ID" value="TWT41434.1"/>
    <property type="molecule type" value="Genomic_DNA"/>
</dbReference>
<dbReference type="PROSITE" id="PS00329">
    <property type="entry name" value="HSP70_2"/>
    <property type="match status" value="1"/>
</dbReference>
<keyword evidence="2 5" id="KW-0547">Nucleotide-binding</keyword>
<evidence type="ECO:0000256" key="2">
    <source>
        <dbReference type="ARBA" id="ARBA00022741"/>
    </source>
</evidence>
<protein>
    <submittedName>
        <fullName evidence="6">Chaperone protein HscC</fullName>
    </submittedName>
</protein>
<keyword evidence="4" id="KW-0143">Chaperone</keyword>
<dbReference type="FunFam" id="3.30.420.40:FF:000071">
    <property type="entry name" value="Molecular chaperone DnaK"/>
    <property type="match status" value="1"/>
</dbReference>
<evidence type="ECO:0000256" key="4">
    <source>
        <dbReference type="ARBA" id="ARBA00023186"/>
    </source>
</evidence>
<comment type="caution">
    <text evidence="6">The sequence shown here is derived from an EMBL/GenBank/DDBJ whole genome shotgun (WGS) entry which is preliminary data.</text>
</comment>
<dbReference type="OrthoDB" id="9766019at2"/>
<evidence type="ECO:0000256" key="1">
    <source>
        <dbReference type="ARBA" id="ARBA00007381"/>
    </source>
</evidence>
<comment type="similarity">
    <text evidence="1 5">Belongs to the heat shock protein 70 family.</text>
</comment>
<dbReference type="InterPro" id="IPR013126">
    <property type="entry name" value="Hsp_70_fam"/>
</dbReference>
<dbReference type="Gene3D" id="3.30.420.40">
    <property type="match status" value="2"/>
</dbReference>
<dbReference type="SUPFAM" id="SSF100920">
    <property type="entry name" value="Heat shock protein 70kD (HSP70), peptide-binding domain"/>
    <property type="match status" value="1"/>
</dbReference>